<feature type="compositionally biased region" description="Basic and acidic residues" evidence="4">
    <location>
        <begin position="628"/>
        <end position="656"/>
    </location>
</feature>
<evidence type="ECO:0000256" key="4">
    <source>
        <dbReference type="SAM" id="MobiDB-lite"/>
    </source>
</evidence>
<proteinExistence type="inferred from homology"/>
<evidence type="ECO:0000256" key="2">
    <source>
        <dbReference type="ARBA" id="ARBA00022670"/>
    </source>
</evidence>
<feature type="compositionally biased region" description="Acidic residues" evidence="4">
    <location>
        <begin position="400"/>
        <end position="412"/>
    </location>
</feature>
<sequence>MKTVEIQNKPLPEQPLWPKVPDDVHKAAKKVFAIPKSAKSVLLPENSLSIAKFLKWPFPSASFHELDINPDTFFSHSPPIQMTSEDLCHIQRIILPSTKLICTLETLSHQRWLNGACSVLYAHTGHAVHYPLWLVSYWNTVLSIQDQQYRQWCHGKKWIERQREQSKIPGRWQEAEAAAFLLLALPWRKDLSFGTEPVEMLSRFLGTEKASTALMDIMLQHMQNRVYADVTLTQQYLVRPLSVINKVIDSTEGDPLCLMGSFPVWLRDIGEQVFSQGKALVTAVHMSKLTGVDHWTPIIIDGARAMFLYGDSLTATPVMPSRLANALHMWRAAHTTRSYQISPLPITHQVDNVSCSFMAINALETFIFPNVELVDAHNVASMRLQMFNQIVTGSLNEDDKLMEEDSEDDDSSASDTRKPSAFPSSTMFTFFCPMPTVVTNKPASDFANNSDETRLKRPVHGNDAPTPNPSPEKKRTKPVSTARASSVPKLSLFEDGSVENLISDDDLGSDDESTYSNDSNEPGWHGRASYSKDGSGSNSEDEAESGGHGDHPDKAGGDDELESSPCLSPKTQQPAPLGSTASGLQTDSNTQHRPVSPAPTQATLHDFFKKESKEEKAKRIRAGFEAIENNREKNELQGKWGEAAKQKKRREGERNRQQKWHQQNVTRTFDRYFFELKF</sequence>
<evidence type="ECO:0000256" key="3">
    <source>
        <dbReference type="ARBA" id="ARBA00022801"/>
    </source>
</evidence>
<feature type="compositionally biased region" description="Polar residues" evidence="4">
    <location>
        <begin position="565"/>
        <end position="603"/>
    </location>
</feature>
<dbReference type="EMBL" id="JBANRG010000072">
    <property type="protein sequence ID" value="KAK7439559.1"/>
    <property type="molecule type" value="Genomic_DNA"/>
</dbReference>
<keyword evidence="3" id="KW-0378">Hydrolase</keyword>
<feature type="compositionally biased region" description="Basic and acidic residues" evidence="4">
    <location>
        <begin position="606"/>
        <end position="617"/>
    </location>
</feature>
<evidence type="ECO:0000256" key="1">
    <source>
        <dbReference type="ARBA" id="ARBA00005234"/>
    </source>
</evidence>
<accession>A0ABR1IUX8</accession>
<keyword evidence="2" id="KW-0645">Protease</keyword>
<evidence type="ECO:0000313" key="7">
    <source>
        <dbReference type="Proteomes" id="UP001498398"/>
    </source>
</evidence>
<evidence type="ECO:0000313" key="6">
    <source>
        <dbReference type="EMBL" id="KAK7439559.1"/>
    </source>
</evidence>
<dbReference type="PROSITE" id="PS50600">
    <property type="entry name" value="ULP_PROTEASE"/>
    <property type="match status" value="1"/>
</dbReference>
<organism evidence="6 7">
    <name type="scientific">Marasmiellus scandens</name>
    <dbReference type="NCBI Taxonomy" id="2682957"/>
    <lineage>
        <taxon>Eukaryota</taxon>
        <taxon>Fungi</taxon>
        <taxon>Dikarya</taxon>
        <taxon>Basidiomycota</taxon>
        <taxon>Agaricomycotina</taxon>
        <taxon>Agaricomycetes</taxon>
        <taxon>Agaricomycetidae</taxon>
        <taxon>Agaricales</taxon>
        <taxon>Marasmiineae</taxon>
        <taxon>Omphalotaceae</taxon>
        <taxon>Marasmiellus</taxon>
    </lineage>
</organism>
<feature type="compositionally biased region" description="Acidic residues" evidence="4">
    <location>
        <begin position="502"/>
        <end position="513"/>
    </location>
</feature>
<reference evidence="6 7" key="1">
    <citation type="submission" date="2024-01" db="EMBL/GenBank/DDBJ databases">
        <title>A draft genome for the cacao thread blight pathogen Marasmiellus scandens.</title>
        <authorList>
            <person name="Baruah I.K."/>
            <person name="Leung J."/>
            <person name="Bukari Y."/>
            <person name="Amoako-Attah I."/>
            <person name="Meinhardt L.W."/>
            <person name="Bailey B.A."/>
            <person name="Cohen S.P."/>
        </authorList>
    </citation>
    <scope>NUCLEOTIDE SEQUENCE [LARGE SCALE GENOMIC DNA]</scope>
    <source>
        <strain evidence="6 7">GH-19</strain>
    </source>
</reference>
<feature type="region of interest" description="Disordered" evidence="4">
    <location>
        <begin position="397"/>
        <end position="420"/>
    </location>
</feature>
<protein>
    <recommendedName>
        <fullName evidence="5">Ubiquitin-like protease family profile domain-containing protein</fullName>
    </recommendedName>
</protein>
<feature type="domain" description="Ubiquitin-like protease family profile" evidence="5">
    <location>
        <begin position="191"/>
        <end position="366"/>
    </location>
</feature>
<evidence type="ECO:0000259" key="5">
    <source>
        <dbReference type="PROSITE" id="PS50600"/>
    </source>
</evidence>
<dbReference type="SUPFAM" id="SSF54001">
    <property type="entry name" value="Cysteine proteinases"/>
    <property type="match status" value="1"/>
</dbReference>
<dbReference type="InterPro" id="IPR003653">
    <property type="entry name" value="Peptidase_C48_C"/>
</dbReference>
<name>A0ABR1IUX8_9AGAR</name>
<feature type="compositionally biased region" description="Basic and acidic residues" evidence="4">
    <location>
        <begin position="545"/>
        <end position="557"/>
    </location>
</feature>
<keyword evidence="7" id="KW-1185">Reference proteome</keyword>
<dbReference type="Proteomes" id="UP001498398">
    <property type="component" value="Unassembled WGS sequence"/>
</dbReference>
<gene>
    <name evidence="6" type="ORF">VKT23_017488</name>
</gene>
<comment type="caution">
    <text evidence="6">The sequence shown here is derived from an EMBL/GenBank/DDBJ whole genome shotgun (WGS) entry which is preliminary data.</text>
</comment>
<comment type="similarity">
    <text evidence="1">Belongs to the peptidase C48 family.</text>
</comment>
<dbReference type="InterPro" id="IPR038765">
    <property type="entry name" value="Papain-like_cys_pep_sf"/>
</dbReference>
<feature type="region of interest" description="Disordered" evidence="4">
    <location>
        <begin position="442"/>
        <end position="662"/>
    </location>
</feature>